<dbReference type="OrthoDB" id="3256964at2"/>
<dbReference type="Proteomes" id="UP000186855">
    <property type="component" value="Unassembled WGS sequence"/>
</dbReference>
<dbReference type="EMBL" id="MSKW01000017">
    <property type="protein sequence ID" value="OLO75964.1"/>
    <property type="molecule type" value="Genomic_DNA"/>
</dbReference>
<evidence type="ECO:0000313" key="2">
    <source>
        <dbReference type="EMBL" id="MDT0248477.1"/>
    </source>
</evidence>
<dbReference type="Proteomes" id="UP001180729">
    <property type="component" value="Unassembled WGS sequence"/>
</dbReference>
<evidence type="ECO:0000313" key="7">
    <source>
        <dbReference type="EMBL" id="OLO75964.1"/>
    </source>
</evidence>
<dbReference type="InterPro" id="IPR019660">
    <property type="entry name" value="Put_sensory_transdc_reg_YbjN"/>
</dbReference>
<dbReference type="Proteomes" id="UP000185772">
    <property type="component" value="Unassembled WGS sequence"/>
</dbReference>
<dbReference type="Pfam" id="PF10722">
    <property type="entry name" value="YbjN"/>
    <property type="match status" value="1"/>
</dbReference>
<evidence type="ECO:0000313" key="3">
    <source>
        <dbReference type="EMBL" id="OLL15210.1"/>
    </source>
</evidence>
<evidence type="ECO:0000313" key="12">
    <source>
        <dbReference type="Proteomes" id="UP000186769"/>
    </source>
</evidence>
<accession>A0A0X8K037</accession>
<dbReference type="AlphaFoldDB" id="A0A0X8K037"/>
<evidence type="ECO:0000313" key="4">
    <source>
        <dbReference type="EMBL" id="OLO49316.1"/>
    </source>
</evidence>
<evidence type="ECO:0000313" key="15">
    <source>
        <dbReference type="Proteomes" id="UP001180729"/>
    </source>
</evidence>
<dbReference type="Proteomes" id="UP001230065">
    <property type="component" value="Unassembled WGS sequence"/>
</dbReference>
<dbReference type="GeneID" id="64212991"/>
<protein>
    <submittedName>
        <fullName evidence="2">YbjN domain-containing protein</fullName>
    </submittedName>
</protein>
<dbReference type="Proteomes" id="UP000186471">
    <property type="component" value="Unassembled WGS sequence"/>
</dbReference>
<comment type="caution">
    <text evidence="2">The sequence shown here is derived from an EMBL/GenBank/DDBJ whole genome shotgun (WGS) entry which is preliminary data.</text>
</comment>
<evidence type="ECO:0000313" key="1">
    <source>
        <dbReference type="EMBL" id="MDR0176505.1"/>
    </source>
</evidence>
<dbReference type="EMBL" id="JAMZMF010000001">
    <property type="protein sequence ID" value="MDR0176505.1"/>
    <property type="molecule type" value="Genomic_DNA"/>
</dbReference>
<dbReference type="Proteomes" id="UP000317942">
    <property type="component" value="Unassembled WGS sequence"/>
</dbReference>
<evidence type="ECO:0000313" key="6">
    <source>
        <dbReference type="EMBL" id="OLO55642.1"/>
    </source>
</evidence>
<dbReference type="RefSeq" id="WP_004565218.1">
    <property type="nucleotide sequence ID" value="NZ_CAJZKH010000012.1"/>
</dbReference>
<dbReference type="Proteomes" id="UP000185736">
    <property type="component" value="Unassembled WGS sequence"/>
</dbReference>
<evidence type="ECO:0000313" key="8">
    <source>
        <dbReference type="EMBL" id="TQD60809.1"/>
    </source>
</evidence>
<evidence type="ECO:0000313" key="14">
    <source>
        <dbReference type="Proteomes" id="UP000317942"/>
    </source>
</evidence>
<dbReference type="EMBL" id="MSKK01000001">
    <property type="protein sequence ID" value="OLO49316.1"/>
    <property type="molecule type" value="Genomic_DNA"/>
</dbReference>
<evidence type="ECO:0000313" key="13">
    <source>
        <dbReference type="Proteomes" id="UP000186855"/>
    </source>
</evidence>
<evidence type="ECO:0000313" key="10">
    <source>
        <dbReference type="Proteomes" id="UP000185772"/>
    </source>
</evidence>
<sequence length="156" mass="17667">MPSFDASSAAAATVPRPVDVDRIHECVKRLGLRYFIDDEGDIGIPWRYVTVHAIFQDTRAVQMRGIWHRIADTEHLTQLRALVEDWNTTRIGPKAYLTVADGGVVRLHGEYTYPLEAGMTDRQLEDFVFGGCRLIVALMHEAEEQFPDELRGSLEP</sequence>
<dbReference type="Proteomes" id="UP000186769">
    <property type="component" value="Unassembled WGS sequence"/>
</dbReference>
<dbReference type="KEGG" id="aos:AXE84_00320"/>
<evidence type="ECO:0000313" key="5">
    <source>
        <dbReference type="EMBL" id="OLO52377.1"/>
    </source>
</evidence>
<proteinExistence type="predicted"/>
<evidence type="ECO:0000313" key="9">
    <source>
        <dbReference type="Proteomes" id="UP000185736"/>
    </source>
</evidence>
<reference evidence="8 14" key="2">
    <citation type="submission" date="2019-06" db="EMBL/GenBank/DDBJ databases">
        <title>Draft genome sequence of Actinomyces oris CCUG 34288T.</title>
        <authorList>
            <person name="Salva-Serra F."/>
            <person name="Cardew S."/>
            <person name="Moore E."/>
        </authorList>
    </citation>
    <scope>NUCLEOTIDE SEQUENCE [LARGE SCALE GENOMIC DNA]</scope>
    <source>
        <strain evidence="8 14">CCUG 34288</strain>
    </source>
</reference>
<dbReference type="EMBL" id="JAMZMH010000005">
    <property type="protein sequence ID" value="MDT0248477.1"/>
    <property type="molecule type" value="Genomic_DNA"/>
</dbReference>
<dbReference type="EMBL" id="VICC01000006">
    <property type="protein sequence ID" value="TQD60809.1"/>
    <property type="molecule type" value="Genomic_DNA"/>
</dbReference>
<name>A0A0X8K037_9ACTO</name>
<dbReference type="EMBL" id="MSGO01000014">
    <property type="protein sequence ID" value="OLL15210.1"/>
    <property type="molecule type" value="Genomic_DNA"/>
</dbReference>
<reference evidence="9 10" key="1">
    <citation type="submission" date="2016-12" db="EMBL/GenBank/DDBJ databases">
        <title>Genomic comparison of strains in the 'Actinomyces naeslundii' group.</title>
        <authorList>
            <person name="Mughal S.R."/>
            <person name="Do T."/>
            <person name="Gilbert S.C."/>
            <person name="Witherden E.A."/>
            <person name="Didelot X."/>
            <person name="Beighton D."/>
        </authorList>
    </citation>
    <scope>NUCLEOTIDE SEQUENCE [LARGE SCALE GENOMIC DNA]</scope>
    <source>
        <strain evidence="7 12">G53E</strain>
        <strain evidence="6 10">MMRCO6-1</strain>
        <strain evidence="4 11">R21091</strain>
        <strain evidence="5 13">S24V</strain>
        <strain evidence="3 9">S64C</strain>
    </source>
</reference>
<dbReference type="EMBL" id="MSKM01000004">
    <property type="protein sequence ID" value="OLO55642.1"/>
    <property type="molecule type" value="Genomic_DNA"/>
</dbReference>
<dbReference type="EMBL" id="MSKI01000068">
    <property type="protein sequence ID" value="OLO52377.1"/>
    <property type="molecule type" value="Genomic_DNA"/>
</dbReference>
<organism evidence="2 15">
    <name type="scientific">Actinomyces oris</name>
    <dbReference type="NCBI Taxonomy" id="544580"/>
    <lineage>
        <taxon>Bacteria</taxon>
        <taxon>Bacillati</taxon>
        <taxon>Actinomycetota</taxon>
        <taxon>Actinomycetes</taxon>
        <taxon>Actinomycetales</taxon>
        <taxon>Actinomycetaceae</taxon>
        <taxon>Actinomyces</taxon>
    </lineage>
</organism>
<reference evidence="2" key="3">
    <citation type="submission" date="2022-06" db="EMBL/GenBank/DDBJ databases">
        <title>Draft Genome Sequences of Three Actinomyces oris Strains, Isolated from Healthy Human Feces.</title>
        <authorList>
            <person name="Ye Y."/>
            <person name="Liu C."/>
            <person name="Zhao J."/>
            <person name="Xu J."/>
            <person name="Huang H."/>
            <person name="Wang B."/>
            <person name="Wei J."/>
            <person name="Jing X."/>
        </authorList>
    </citation>
    <scope>NUCLEOTIDE SEQUENCE</scope>
    <source>
        <strain evidence="2">CNGBCC1803368</strain>
        <strain evidence="1">CNGBCC1803727</strain>
    </source>
</reference>
<gene>
    <name evidence="7" type="ORF">BKH15_09000</name>
    <name evidence="6" type="ORF">BKH27_01765</name>
    <name evidence="5" type="ORF">BKH30_06655</name>
    <name evidence="4" type="ORF">BKH31_00370</name>
    <name evidence="3" type="ORF">BKH32_04110</name>
    <name evidence="8" type="ORF">FK267_10470</name>
    <name evidence="1" type="ORF">RF687_00840</name>
    <name evidence="2" type="ORF">RMW62_05200</name>
</gene>
<evidence type="ECO:0000313" key="11">
    <source>
        <dbReference type="Proteomes" id="UP000186471"/>
    </source>
</evidence>